<dbReference type="EMBL" id="JBHRTO010000001">
    <property type="protein sequence ID" value="MFC3182149.1"/>
    <property type="molecule type" value="Genomic_DNA"/>
</dbReference>
<evidence type="ECO:0000256" key="1">
    <source>
        <dbReference type="ARBA" id="ARBA00001913"/>
    </source>
</evidence>
<dbReference type="RefSeq" id="WP_380073729.1">
    <property type="nucleotide sequence ID" value="NZ_JBHRTO010000001.1"/>
</dbReference>
<evidence type="ECO:0000256" key="2">
    <source>
        <dbReference type="ARBA" id="ARBA00004613"/>
    </source>
</evidence>
<evidence type="ECO:0000256" key="3">
    <source>
        <dbReference type="ARBA" id="ARBA00022525"/>
    </source>
</evidence>
<organism evidence="7 8">
    <name type="scientific">Cypionkella sinensis</name>
    <dbReference type="NCBI Taxonomy" id="1756043"/>
    <lineage>
        <taxon>Bacteria</taxon>
        <taxon>Pseudomonadati</taxon>
        <taxon>Pseudomonadota</taxon>
        <taxon>Alphaproteobacteria</taxon>
        <taxon>Rhodobacterales</taxon>
        <taxon>Paracoccaceae</taxon>
        <taxon>Cypionkella</taxon>
    </lineage>
</organism>
<reference evidence="8" key="1">
    <citation type="journal article" date="2019" name="Int. J. Syst. Evol. Microbiol.">
        <title>The Global Catalogue of Microorganisms (GCM) 10K type strain sequencing project: providing services to taxonomists for standard genome sequencing and annotation.</title>
        <authorList>
            <consortium name="The Broad Institute Genomics Platform"/>
            <consortium name="The Broad Institute Genome Sequencing Center for Infectious Disease"/>
            <person name="Wu L."/>
            <person name="Ma J."/>
        </authorList>
    </citation>
    <scope>NUCLEOTIDE SEQUENCE [LARGE SCALE GENOMIC DNA]</scope>
    <source>
        <strain evidence="8">KCTC 52039</strain>
    </source>
</reference>
<dbReference type="PRINTS" id="PR00313">
    <property type="entry name" value="CABNDNGRPT"/>
</dbReference>
<dbReference type="Gene3D" id="2.160.20.160">
    <property type="match status" value="1"/>
</dbReference>
<comment type="cofactor">
    <cofactor evidence="1">
        <name>Ca(2+)</name>
        <dbReference type="ChEBI" id="CHEBI:29108"/>
    </cofactor>
</comment>
<dbReference type="Gene3D" id="2.150.10.10">
    <property type="entry name" value="Serralysin-like metalloprotease, C-terminal"/>
    <property type="match status" value="1"/>
</dbReference>
<comment type="caution">
    <text evidence="7">The sequence shown here is derived from an EMBL/GenBank/DDBJ whole genome shotgun (WGS) entry which is preliminary data.</text>
</comment>
<keyword evidence="8" id="KW-1185">Reference proteome</keyword>
<gene>
    <name evidence="7" type="ORF">ACFOGH_14195</name>
</gene>
<dbReference type="InterPro" id="IPR011049">
    <property type="entry name" value="Serralysin-like_metalloprot_C"/>
</dbReference>
<dbReference type="Pfam" id="PF00353">
    <property type="entry name" value="HemolysinCabind"/>
    <property type="match status" value="3"/>
</dbReference>
<keyword evidence="4" id="KW-0677">Repeat</keyword>
<evidence type="ECO:0000256" key="4">
    <source>
        <dbReference type="ARBA" id="ARBA00022737"/>
    </source>
</evidence>
<dbReference type="Pfam" id="PF08548">
    <property type="entry name" value="Peptidase_M10_C"/>
    <property type="match status" value="1"/>
</dbReference>
<dbReference type="InterPro" id="IPR018511">
    <property type="entry name" value="Hemolysin-typ_Ca-bd_CS"/>
</dbReference>
<protein>
    <submittedName>
        <fullName evidence="7">Calcium-binding protein</fullName>
    </submittedName>
</protein>
<evidence type="ECO:0000313" key="8">
    <source>
        <dbReference type="Proteomes" id="UP001595547"/>
    </source>
</evidence>
<evidence type="ECO:0000259" key="6">
    <source>
        <dbReference type="Pfam" id="PF08548"/>
    </source>
</evidence>
<keyword evidence="3" id="KW-0964">Secreted</keyword>
<evidence type="ECO:0000313" key="7">
    <source>
        <dbReference type="EMBL" id="MFC3182149.1"/>
    </source>
</evidence>
<dbReference type="Proteomes" id="UP001595547">
    <property type="component" value="Unassembled WGS sequence"/>
</dbReference>
<accession>A0ABV7J066</accession>
<dbReference type="InterPro" id="IPR001343">
    <property type="entry name" value="Hemolysn_Ca-bd"/>
</dbReference>
<comment type="subcellular location">
    <subcellularLocation>
        <location evidence="2">Secreted</location>
    </subcellularLocation>
</comment>
<dbReference type="InterPro" id="IPR013858">
    <property type="entry name" value="Peptidase_M10B_C"/>
</dbReference>
<feature type="region of interest" description="Disordered" evidence="5">
    <location>
        <begin position="217"/>
        <end position="242"/>
    </location>
</feature>
<dbReference type="PROSITE" id="PS00330">
    <property type="entry name" value="HEMOLYSIN_CALCIUM"/>
    <property type="match status" value="1"/>
</dbReference>
<feature type="domain" description="Peptidase M10 serralysin C-terminal" evidence="6">
    <location>
        <begin position="256"/>
        <end position="392"/>
    </location>
</feature>
<proteinExistence type="predicted"/>
<name>A0ABV7J066_9RHOB</name>
<sequence>MTINLAGSIFSSLGYYGIFQFGTTDPLTVNILSTGSISGGAIVSAGSQLALTNYGYLYGQDAGITSSSFADVLANRGEIFTTAGFAVALGGGADVLTNSGHITGDINLDSGDDRFYGGGGSVLGFLDLSSGNDVVDLRGAQIDGTDYGGDGNDTFIVDGTSFDLSEGVGLGVDLVKSTVSFELGDNFDNLTLLGAGDINGTGNALANTILGNGGDNRLNGDSGSDKPFGGAGDDRVFGDSGNDTLSSGSGNDLLSGGIGNDVMVGATGADSLFGGAGRDVLTGDVGTTGSYEDVFVFQKISDSANNALSDRISDFRIGEDKIDLSVIDARSTTPANDAFTFVAGAFTNVAGQLRLQTSGADTFVLGDVNGDGVADFRIVLTGNLALTASDFIL</sequence>
<dbReference type="SUPFAM" id="SSF51120">
    <property type="entry name" value="beta-Roll"/>
    <property type="match status" value="2"/>
</dbReference>
<evidence type="ECO:0000256" key="5">
    <source>
        <dbReference type="SAM" id="MobiDB-lite"/>
    </source>
</evidence>